<comment type="similarity">
    <text evidence="1 3">Belongs to the class-III pyridoxal-phosphate-dependent aminotransferase family.</text>
</comment>
<evidence type="ECO:0000313" key="4">
    <source>
        <dbReference type="EMBL" id="CAD8292809.1"/>
    </source>
</evidence>
<organism evidence="4">
    <name type="scientific">Chlamydomonas euryale</name>
    <dbReference type="NCBI Taxonomy" id="1486919"/>
    <lineage>
        <taxon>Eukaryota</taxon>
        <taxon>Viridiplantae</taxon>
        <taxon>Chlorophyta</taxon>
        <taxon>core chlorophytes</taxon>
        <taxon>Chlorophyceae</taxon>
        <taxon>CS clade</taxon>
        <taxon>Chlamydomonadales</taxon>
        <taxon>Chlamydomonadaceae</taxon>
        <taxon>Chlamydomonas</taxon>
    </lineage>
</organism>
<sequence>MEGMASPSALETQVILDVRRSHFNPTASLKIRTAQIVRGIGTYMYDEAGNEYLDCINNVAHVGHCHPEVTNAICEQLRNINTNSRFLHEGLANYTQELLATMPPSLKMMWMVNSGSEANDLAVRIARAARPGRSHFAVMSGAYHGHLESLIPLSPYKFWGPGGAGKAGNVHVIPTPDPYRGEHLDGRTAARSAIAAADRAGGSLCALFIESILSCGGQVVPPPGYLKDLFDEMHAHGVVCVADEVQSGVGRVGSAMWGFQAQGADPDIVTIGKAVGNGYPVSVLVTTHALADRFCDGGMEYFNTFGGSNAACAAALATLRVVQSERRQAHAERVGTYLKEKLVQLQPQYPFLGDVRGLGLMLGIEVVSPNSVSMAPAPVLAGWVVSSMRSRRVLLSTDGPYDNVIKIKPPMVFGELEADRLLAELRAVLSEELTPDVMQRLAVQEAEHACTVVEPLRLKITSNAADMADALAWAEHHSRPAKRPQTPAPSGWVSPQESFWVETAAAAAQEPQLMAAGSVSRTPQPISRL</sequence>
<dbReference type="Gene3D" id="3.90.1150.10">
    <property type="entry name" value="Aspartate Aminotransferase, domain 1"/>
    <property type="match status" value="1"/>
</dbReference>
<evidence type="ECO:0000256" key="3">
    <source>
        <dbReference type="RuleBase" id="RU003560"/>
    </source>
</evidence>
<dbReference type="PANTHER" id="PTHR45688:SF13">
    <property type="entry name" value="ALANINE--GLYOXYLATE AMINOTRANSFERASE 2-LIKE"/>
    <property type="match status" value="1"/>
</dbReference>
<dbReference type="Gene3D" id="3.40.640.10">
    <property type="entry name" value="Type I PLP-dependent aspartate aminotransferase-like (Major domain)"/>
    <property type="match status" value="1"/>
</dbReference>
<proteinExistence type="inferred from homology"/>
<dbReference type="InterPro" id="IPR015421">
    <property type="entry name" value="PyrdxlP-dep_Trfase_major"/>
</dbReference>
<dbReference type="Pfam" id="PF00202">
    <property type="entry name" value="Aminotran_3"/>
    <property type="match status" value="1"/>
</dbReference>
<accession>A0A7R9YY93</accession>
<dbReference type="InterPro" id="IPR005814">
    <property type="entry name" value="Aminotrans_3"/>
</dbReference>
<dbReference type="InterPro" id="IPR049704">
    <property type="entry name" value="Aminotrans_3_PPA_site"/>
</dbReference>
<name>A0A7R9YY93_9CHLO</name>
<evidence type="ECO:0000256" key="2">
    <source>
        <dbReference type="ARBA" id="ARBA00022898"/>
    </source>
</evidence>
<dbReference type="PANTHER" id="PTHR45688">
    <property type="match status" value="1"/>
</dbReference>
<keyword evidence="2 3" id="KW-0663">Pyridoxal phosphate</keyword>
<gene>
    <name evidence="4" type="ORF">CEUR00632_LOCUS11674</name>
</gene>
<dbReference type="EMBL" id="HBEC01025460">
    <property type="protein sequence ID" value="CAD8292809.1"/>
    <property type="molecule type" value="Transcribed_RNA"/>
</dbReference>
<reference evidence="4" key="1">
    <citation type="submission" date="2021-01" db="EMBL/GenBank/DDBJ databases">
        <authorList>
            <person name="Corre E."/>
            <person name="Pelletier E."/>
            <person name="Niang G."/>
            <person name="Scheremetjew M."/>
            <person name="Finn R."/>
            <person name="Kale V."/>
            <person name="Holt S."/>
            <person name="Cochrane G."/>
            <person name="Meng A."/>
            <person name="Brown T."/>
            <person name="Cohen L."/>
        </authorList>
    </citation>
    <scope>NUCLEOTIDE SEQUENCE</scope>
    <source>
        <strain evidence="4">CCMP219</strain>
    </source>
</reference>
<dbReference type="InterPro" id="IPR015424">
    <property type="entry name" value="PyrdxlP-dep_Trfase"/>
</dbReference>
<dbReference type="GO" id="GO:0008483">
    <property type="term" value="F:transaminase activity"/>
    <property type="evidence" value="ECO:0007669"/>
    <property type="project" value="InterPro"/>
</dbReference>
<dbReference type="GO" id="GO:0005739">
    <property type="term" value="C:mitochondrion"/>
    <property type="evidence" value="ECO:0007669"/>
    <property type="project" value="TreeGrafter"/>
</dbReference>
<dbReference type="PROSITE" id="PS00600">
    <property type="entry name" value="AA_TRANSFER_CLASS_3"/>
    <property type="match status" value="1"/>
</dbReference>
<dbReference type="SUPFAM" id="SSF53383">
    <property type="entry name" value="PLP-dependent transferases"/>
    <property type="match status" value="1"/>
</dbReference>
<evidence type="ECO:0000256" key="1">
    <source>
        <dbReference type="ARBA" id="ARBA00008954"/>
    </source>
</evidence>
<dbReference type="GO" id="GO:0030170">
    <property type="term" value="F:pyridoxal phosphate binding"/>
    <property type="evidence" value="ECO:0007669"/>
    <property type="project" value="InterPro"/>
</dbReference>
<dbReference type="AlphaFoldDB" id="A0A7R9YY93"/>
<protein>
    <submittedName>
        <fullName evidence="4">Uncharacterized protein</fullName>
    </submittedName>
</protein>
<dbReference type="InterPro" id="IPR015422">
    <property type="entry name" value="PyrdxlP-dep_Trfase_small"/>
</dbReference>
<dbReference type="CDD" id="cd00610">
    <property type="entry name" value="OAT_like"/>
    <property type="match status" value="1"/>
</dbReference>